<organism evidence="1">
    <name type="scientific">marine sediment metagenome</name>
    <dbReference type="NCBI Taxonomy" id="412755"/>
    <lineage>
        <taxon>unclassified sequences</taxon>
        <taxon>metagenomes</taxon>
        <taxon>ecological metagenomes</taxon>
    </lineage>
</organism>
<comment type="caution">
    <text evidence="1">The sequence shown here is derived from an EMBL/GenBank/DDBJ whole genome shotgun (WGS) entry which is preliminary data.</text>
</comment>
<evidence type="ECO:0000313" key="1">
    <source>
        <dbReference type="EMBL" id="KKM72384.1"/>
    </source>
</evidence>
<protein>
    <submittedName>
        <fullName evidence="1">Uncharacterized protein</fullName>
    </submittedName>
</protein>
<reference evidence="1" key="1">
    <citation type="journal article" date="2015" name="Nature">
        <title>Complex archaea that bridge the gap between prokaryotes and eukaryotes.</title>
        <authorList>
            <person name="Spang A."/>
            <person name="Saw J.H."/>
            <person name="Jorgensen S.L."/>
            <person name="Zaremba-Niedzwiedzka K."/>
            <person name="Martijn J."/>
            <person name="Lind A.E."/>
            <person name="van Eijk R."/>
            <person name="Schleper C."/>
            <person name="Guy L."/>
            <person name="Ettema T.J."/>
        </authorList>
    </citation>
    <scope>NUCLEOTIDE SEQUENCE</scope>
</reference>
<proteinExistence type="predicted"/>
<dbReference type="AlphaFoldDB" id="A0A0F9JR61"/>
<accession>A0A0F9JR61</accession>
<name>A0A0F9JR61_9ZZZZ</name>
<gene>
    <name evidence="1" type="ORF">LCGC14_1421060</name>
</gene>
<dbReference type="EMBL" id="LAZR01009482">
    <property type="protein sequence ID" value="KKM72384.1"/>
    <property type="molecule type" value="Genomic_DNA"/>
</dbReference>
<sequence>MEIKLNQSFATERNINASMEYTLVRGEIMPGHGVASGKCKDERYPEGTLHLQFPHFLERGLDLSPYYMGTINLDISPYSYQIIKPKYFFENIDWSEYIPPENFYFFDVSLQYKNKVYNGLVYMPDPETKKDHMQNPTILELILPQIESLSYGACVEISLRKDQLEIIDL</sequence>